<organism evidence="1 2">
    <name type="scientific">Desulfallas thermosapovorans DSM 6562</name>
    <dbReference type="NCBI Taxonomy" id="1121431"/>
    <lineage>
        <taxon>Bacteria</taxon>
        <taxon>Bacillati</taxon>
        <taxon>Bacillota</taxon>
        <taxon>Clostridia</taxon>
        <taxon>Eubacteriales</taxon>
        <taxon>Desulfallaceae</taxon>
        <taxon>Desulfallas</taxon>
    </lineage>
</organism>
<sequence length="316" mass="33079">MNIMLPQSTQALIMREREKMLNGAVKLVSRMVEEVSNSMLDTSDTGQQECIDVKPEISEDNSIDKAVEKALDSRLKALLHDVDYRINLLYEVLDRAEGKPVNRVGSRDLNLATHILDGYSFTANSPSAGSVSWAGCHIVYKGQDHTIQDGNTDKKYIYWDNDTPTQFKTSDTQPELDADDVLVCINEGGHPNVLLAPGKLISGSALMNGTVGSAQLSSGAVIAGKIASGAINAASLFGSGVVNSTALASNSVTDAKIADGAVKAGKIAAGAINNSSIFGTGVVEAGAIKDGAITGSKIGAGAIGESNLNIAQHMLY</sequence>
<keyword evidence="2" id="KW-1185">Reference proteome</keyword>
<comment type="caution">
    <text evidence="1">The sequence shown here is derived from an EMBL/GenBank/DDBJ whole genome shotgun (WGS) entry which is preliminary data.</text>
</comment>
<proteinExistence type="predicted"/>
<reference evidence="1 2" key="1">
    <citation type="submission" date="2019-07" db="EMBL/GenBank/DDBJ databases">
        <title>Genomic Encyclopedia of Type Strains, Phase I: the one thousand microbial genomes (KMG-I) project.</title>
        <authorList>
            <person name="Kyrpides N."/>
        </authorList>
    </citation>
    <scope>NUCLEOTIDE SEQUENCE [LARGE SCALE GENOMIC DNA]</scope>
    <source>
        <strain evidence="1 2">DSM 6562</strain>
    </source>
</reference>
<dbReference type="EMBL" id="VNHM01000009">
    <property type="protein sequence ID" value="TYO95125.1"/>
    <property type="molecule type" value="Genomic_DNA"/>
</dbReference>
<dbReference type="Proteomes" id="UP000323166">
    <property type="component" value="Unassembled WGS sequence"/>
</dbReference>
<gene>
    <name evidence="1" type="ORF">LX24_01854</name>
</gene>
<dbReference type="RefSeq" id="WP_166511859.1">
    <property type="nucleotide sequence ID" value="NZ_VNHM01000009.1"/>
</dbReference>
<evidence type="ECO:0000313" key="1">
    <source>
        <dbReference type="EMBL" id="TYO95125.1"/>
    </source>
</evidence>
<accession>A0A5S4ZQF4</accession>
<name>A0A5S4ZQF4_9FIRM</name>
<evidence type="ECO:0000313" key="2">
    <source>
        <dbReference type="Proteomes" id="UP000323166"/>
    </source>
</evidence>
<dbReference type="AlphaFoldDB" id="A0A5S4ZQF4"/>
<protein>
    <submittedName>
        <fullName evidence="1">Uncharacterized protein</fullName>
    </submittedName>
</protein>